<accession>A0A375J1Z0</accession>
<evidence type="ECO:0000313" key="2">
    <source>
        <dbReference type="Proteomes" id="UP000256805"/>
    </source>
</evidence>
<protein>
    <submittedName>
        <fullName evidence="1">Uncharacterized protein</fullName>
    </submittedName>
</protein>
<sequence length="60" mass="7038">MAGRRHPVREIHPSIEFWGKHALAKSQQTARFAPTIVQNDRFRWRFANRPLAPWMPPTSS</sequence>
<reference evidence="1 2" key="1">
    <citation type="submission" date="2018-01" db="EMBL/GenBank/DDBJ databases">
        <authorList>
            <person name="Gaut B.S."/>
            <person name="Morton B.R."/>
            <person name="Clegg M.T."/>
            <person name="Duvall M.R."/>
        </authorList>
    </citation>
    <scope>NUCLEOTIDE SEQUENCE [LARGE SCALE GENOMIC DNA]</scope>
    <source>
        <strain evidence="1">Cupriavidus taiwanensis cmp 52</strain>
    </source>
</reference>
<dbReference type="AlphaFoldDB" id="A0A375J1Z0"/>
<organism evidence="1 2">
    <name type="scientific">Cupriavidus taiwanensis</name>
    <dbReference type="NCBI Taxonomy" id="164546"/>
    <lineage>
        <taxon>Bacteria</taxon>
        <taxon>Pseudomonadati</taxon>
        <taxon>Pseudomonadota</taxon>
        <taxon>Betaproteobacteria</taxon>
        <taxon>Burkholderiales</taxon>
        <taxon>Burkholderiaceae</taxon>
        <taxon>Cupriavidus</taxon>
    </lineage>
</organism>
<name>A0A375J1Z0_9BURK</name>
<gene>
    <name evidence="1" type="ORF">CBM2634_A80069</name>
</gene>
<dbReference type="Proteomes" id="UP000256805">
    <property type="component" value="Unassembled WGS sequence"/>
</dbReference>
<proteinExistence type="predicted"/>
<dbReference type="EMBL" id="OVTA01000030">
    <property type="protein sequence ID" value="SPR99137.1"/>
    <property type="molecule type" value="Genomic_DNA"/>
</dbReference>
<evidence type="ECO:0000313" key="1">
    <source>
        <dbReference type="EMBL" id="SPR99137.1"/>
    </source>
</evidence>